<protein>
    <submittedName>
        <fullName evidence="4">Acetylxylan esterase</fullName>
    </submittedName>
</protein>
<feature type="binding site" evidence="2">
    <location>
        <position position="95"/>
    </location>
    <ligand>
        <name>substrate</name>
    </ligand>
</feature>
<feature type="active site" description="Charge relay system" evidence="1">
    <location>
        <position position="276"/>
    </location>
</feature>
<dbReference type="AlphaFoldDB" id="A0A919TZQ5"/>
<dbReference type="GO" id="GO:0052689">
    <property type="term" value="F:carboxylic ester hydrolase activity"/>
    <property type="evidence" value="ECO:0007669"/>
    <property type="project" value="TreeGrafter"/>
</dbReference>
<dbReference type="RefSeq" id="WP_203747763.1">
    <property type="nucleotide sequence ID" value="NZ_BONK01000001.1"/>
</dbReference>
<dbReference type="PANTHER" id="PTHR40111:SF1">
    <property type="entry name" value="CEPHALOSPORIN-C DEACETYLASE"/>
    <property type="match status" value="1"/>
</dbReference>
<dbReference type="InterPro" id="IPR029058">
    <property type="entry name" value="AB_hydrolase_fold"/>
</dbReference>
<keyword evidence="5" id="KW-1185">Reference proteome</keyword>
<sequence length="352" mass="37259">MALFDLPLPELERYLPELDEPADFDAFWTTTLVEARAHDLALTAVPVDTGLRLVDTEDVTFAGFGGHPIKAWVTRPAGSAGTRELLPAVVELLGYGGGRGFPHERLAWAAAGYVHLVMDTRGQGATWGSGGHTADPAGTGPAFPGVMTRGIEDPADHYYRRLITDAVRAVDAVRALPGVDPDRVAVTGISQGGGLALAVGGLADGLVAVMPDVPFMCHYRRAVDISDAKPHGELVDYLAVHRGREAMVFRTMSYLDGVHFARRASAPALFSVALRDVTCPPSTVFAAYNHYAGLAGERPATEIEVYAYNNHEGGQAYQVDRQIRWLGALLGGRGAPVPAVGAAVGAEVAAEV</sequence>
<feature type="active site" description="Nucleophile" evidence="1">
    <location>
        <position position="190"/>
    </location>
</feature>
<proteinExistence type="predicted"/>
<dbReference type="Pfam" id="PF05448">
    <property type="entry name" value="AXE1"/>
    <property type="match status" value="1"/>
</dbReference>
<accession>A0A919TZQ5</accession>
<gene>
    <name evidence="4" type="ORF">Cch01nite_03650</name>
</gene>
<dbReference type="EMBL" id="BONK01000001">
    <property type="protein sequence ID" value="GIG19641.1"/>
    <property type="molecule type" value="Genomic_DNA"/>
</dbReference>
<dbReference type="SUPFAM" id="SSF53474">
    <property type="entry name" value="alpha/beta-Hydrolases"/>
    <property type="match status" value="1"/>
</dbReference>
<evidence type="ECO:0000313" key="4">
    <source>
        <dbReference type="EMBL" id="GIG19641.1"/>
    </source>
</evidence>
<dbReference type="GO" id="GO:0005976">
    <property type="term" value="P:polysaccharide metabolic process"/>
    <property type="evidence" value="ECO:0007669"/>
    <property type="project" value="TreeGrafter"/>
</dbReference>
<reference evidence="4" key="1">
    <citation type="submission" date="2021-01" db="EMBL/GenBank/DDBJ databases">
        <title>Whole genome shotgun sequence of Cellulomonas chitinilytica NBRC 110799.</title>
        <authorList>
            <person name="Komaki H."/>
            <person name="Tamura T."/>
        </authorList>
    </citation>
    <scope>NUCLEOTIDE SEQUENCE</scope>
    <source>
        <strain evidence="4">NBRC 110799</strain>
    </source>
</reference>
<dbReference type="InterPro" id="IPR008391">
    <property type="entry name" value="AXE1_dom"/>
</dbReference>
<organism evidence="4 5">
    <name type="scientific">Cellulomonas chitinilytica</name>
    <dbReference type="NCBI Taxonomy" id="398759"/>
    <lineage>
        <taxon>Bacteria</taxon>
        <taxon>Bacillati</taxon>
        <taxon>Actinomycetota</taxon>
        <taxon>Actinomycetes</taxon>
        <taxon>Micrococcales</taxon>
        <taxon>Cellulomonadaceae</taxon>
        <taxon>Cellulomonas</taxon>
    </lineage>
</organism>
<dbReference type="Proteomes" id="UP000632740">
    <property type="component" value="Unassembled WGS sequence"/>
</dbReference>
<evidence type="ECO:0000313" key="5">
    <source>
        <dbReference type="Proteomes" id="UP000632740"/>
    </source>
</evidence>
<evidence type="ECO:0000256" key="2">
    <source>
        <dbReference type="PIRSR" id="PIRSR639069-2"/>
    </source>
</evidence>
<evidence type="ECO:0000256" key="1">
    <source>
        <dbReference type="PIRSR" id="PIRSR639069-1"/>
    </source>
</evidence>
<dbReference type="InterPro" id="IPR039069">
    <property type="entry name" value="CE7"/>
</dbReference>
<dbReference type="PANTHER" id="PTHR40111">
    <property type="entry name" value="CEPHALOSPORIN-C DEACETYLASE"/>
    <property type="match status" value="1"/>
</dbReference>
<feature type="domain" description="Acetyl xylan esterase" evidence="3">
    <location>
        <begin position="1"/>
        <end position="327"/>
    </location>
</feature>
<name>A0A919TZQ5_9CELL</name>
<comment type="caution">
    <text evidence="4">The sequence shown here is derived from an EMBL/GenBank/DDBJ whole genome shotgun (WGS) entry which is preliminary data.</text>
</comment>
<feature type="active site" description="Charge relay system" evidence="1">
    <location>
        <position position="311"/>
    </location>
</feature>
<dbReference type="Gene3D" id="3.40.50.1820">
    <property type="entry name" value="alpha/beta hydrolase"/>
    <property type="match status" value="1"/>
</dbReference>
<evidence type="ECO:0000259" key="3">
    <source>
        <dbReference type="Pfam" id="PF05448"/>
    </source>
</evidence>